<organism evidence="9 10">
    <name type="scientific">Mycoavidus cysteinexigens</name>
    <dbReference type="NCBI Taxonomy" id="1553431"/>
    <lineage>
        <taxon>Bacteria</taxon>
        <taxon>Pseudomonadati</taxon>
        <taxon>Pseudomonadota</taxon>
        <taxon>Betaproteobacteria</taxon>
        <taxon>Burkholderiales</taxon>
        <taxon>Burkholderiaceae</taxon>
        <taxon>Mycoavidus</taxon>
    </lineage>
</organism>
<dbReference type="Proteomes" id="UP000282597">
    <property type="component" value="Chromosome"/>
</dbReference>
<proteinExistence type="inferred from homology"/>
<keyword evidence="3" id="KW-0813">Transport</keyword>
<dbReference type="AlphaFoldDB" id="A0A2Z6EXV3"/>
<evidence type="ECO:0000256" key="5">
    <source>
        <dbReference type="ARBA" id="ARBA00022692"/>
    </source>
</evidence>
<comment type="similarity">
    <text evidence="2">Belongs to the ABC-2 integral membrane protein family.</text>
</comment>
<dbReference type="GO" id="GO:0015920">
    <property type="term" value="P:lipopolysaccharide transport"/>
    <property type="evidence" value="ECO:0007669"/>
    <property type="project" value="TreeGrafter"/>
</dbReference>
<keyword evidence="7" id="KW-0762">Sugar transport</keyword>
<sequence>MQKASLIFFMAWSDVSARYKRSVLGPFWLTLGTAVGTVGLGFIWSELFKIDRSTFIPTLTSGLIIWQFIAGCIIEAPTLFNRQAAIIRNLVLPLSIHPIQLVFKNLINLMHNLPVYFVVAIVFQVNFTYYSLLLLPCLILVVANLLWITLMLGLLGARLRDLEYLVAAVMPILMFLSPVMYRPNYLPFSQKLMWLNPFSHLIEIVRAPLLGIPPSLLVVYTNLALCILGWSVTLIFFNKKKTRVALWV</sequence>
<gene>
    <name evidence="9" type="ORF">MCB1EB_1784</name>
</gene>
<dbReference type="EMBL" id="AP018150">
    <property type="protein sequence ID" value="BBE09945.1"/>
    <property type="molecule type" value="Genomic_DNA"/>
</dbReference>
<dbReference type="InterPro" id="IPR013525">
    <property type="entry name" value="ABC2_TM"/>
</dbReference>
<keyword evidence="4" id="KW-1003">Cell membrane</keyword>
<evidence type="ECO:0000256" key="7">
    <source>
        <dbReference type="ARBA" id="ARBA00023047"/>
    </source>
</evidence>
<evidence type="ECO:0000256" key="8">
    <source>
        <dbReference type="ARBA" id="ARBA00023136"/>
    </source>
</evidence>
<keyword evidence="10" id="KW-1185">Reference proteome</keyword>
<dbReference type="GO" id="GO:0005886">
    <property type="term" value="C:plasma membrane"/>
    <property type="evidence" value="ECO:0007669"/>
    <property type="project" value="UniProtKB-SubCell"/>
</dbReference>
<dbReference type="PANTHER" id="PTHR30413">
    <property type="entry name" value="INNER MEMBRANE TRANSPORT PERMEASE"/>
    <property type="match status" value="1"/>
</dbReference>
<evidence type="ECO:0000256" key="6">
    <source>
        <dbReference type="ARBA" id="ARBA00022989"/>
    </source>
</evidence>
<evidence type="ECO:0000256" key="3">
    <source>
        <dbReference type="ARBA" id="ARBA00022448"/>
    </source>
</evidence>
<evidence type="ECO:0000256" key="4">
    <source>
        <dbReference type="ARBA" id="ARBA00022475"/>
    </source>
</evidence>
<reference evidence="9 10" key="1">
    <citation type="journal article" date="2018" name="Microbes Environ.">
        <title>Comparative Genomic Insights into Endofungal Lifestyles of Two Bacterial Endosymbionts, Mycoavidus cysteinexigens and Burkholderia rhizoxinica.</title>
        <authorList>
            <person name="Sharmin D."/>
            <person name="Guo Y."/>
            <person name="Nishizawa T."/>
            <person name="Ohshima S."/>
            <person name="Sato Y."/>
            <person name="Takashima Y."/>
            <person name="Narisawa K."/>
            <person name="Ohta H."/>
        </authorList>
    </citation>
    <scope>NUCLEOTIDE SEQUENCE [LARGE SCALE GENOMIC DNA]</scope>
    <source>
        <strain evidence="9 10">B1-EB</strain>
    </source>
</reference>
<dbReference type="GO" id="GO:0140359">
    <property type="term" value="F:ABC-type transporter activity"/>
    <property type="evidence" value="ECO:0007669"/>
    <property type="project" value="InterPro"/>
</dbReference>
<keyword evidence="8" id="KW-0472">Membrane</keyword>
<dbReference type="GO" id="GO:0015774">
    <property type="term" value="P:polysaccharide transport"/>
    <property type="evidence" value="ECO:0007669"/>
    <property type="project" value="UniProtKB-KW"/>
</dbReference>
<keyword evidence="7" id="KW-0625">Polysaccharide transport</keyword>
<protein>
    <submittedName>
        <fullName evidence="9">Candidate ABC type polysaccharide/polyol phosphate export systems that might be involved in cell envelope biogenesis, permease component</fullName>
    </submittedName>
</protein>
<evidence type="ECO:0000256" key="1">
    <source>
        <dbReference type="ARBA" id="ARBA00004651"/>
    </source>
</evidence>
<evidence type="ECO:0000313" key="9">
    <source>
        <dbReference type="EMBL" id="BBE09945.1"/>
    </source>
</evidence>
<keyword evidence="6" id="KW-1133">Transmembrane helix</keyword>
<accession>A0A2Z6EXV3</accession>
<keyword evidence="5" id="KW-0812">Transmembrane</keyword>
<name>A0A2Z6EXV3_9BURK</name>
<comment type="subcellular location">
    <subcellularLocation>
        <location evidence="1">Cell membrane</location>
        <topology evidence="1">Multi-pass membrane protein</topology>
    </subcellularLocation>
</comment>
<evidence type="ECO:0000256" key="2">
    <source>
        <dbReference type="ARBA" id="ARBA00007783"/>
    </source>
</evidence>
<dbReference type="Pfam" id="PF01061">
    <property type="entry name" value="ABC2_membrane"/>
    <property type="match status" value="1"/>
</dbReference>
<evidence type="ECO:0000313" key="10">
    <source>
        <dbReference type="Proteomes" id="UP000282597"/>
    </source>
</evidence>
<dbReference type="PANTHER" id="PTHR30413:SF10">
    <property type="entry name" value="CAPSULE POLYSACCHARIDE EXPORT INNER-MEMBRANE PROTEIN CTRC"/>
    <property type="match status" value="1"/>
</dbReference>
<dbReference type="KEGG" id="mcys:MCB1EB_1784"/>